<evidence type="ECO:0000259" key="9">
    <source>
        <dbReference type="Pfam" id="PF01850"/>
    </source>
</evidence>
<dbReference type="HAMAP" id="MF_00265">
    <property type="entry name" value="VapC_Nob1"/>
    <property type="match status" value="1"/>
</dbReference>
<evidence type="ECO:0000256" key="6">
    <source>
        <dbReference type="ARBA" id="ARBA00022842"/>
    </source>
</evidence>
<name>A0ABY5PES8_9ACTN</name>
<keyword evidence="11" id="KW-1185">Reference proteome</keyword>
<dbReference type="Proteomes" id="UP001058860">
    <property type="component" value="Chromosome"/>
</dbReference>
<reference evidence="11" key="1">
    <citation type="submission" date="2021-11" db="EMBL/GenBank/DDBJ databases">
        <title>Cultivation dependent microbiological survey of springs from the worlds oldest radium mine currently devoted to the extraction of radon-saturated water.</title>
        <authorList>
            <person name="Kapinusova G."/>
            <person name="Smrhova T."/>
            <person name="Strejcek M."/>
            <person name="Suman J."/>
            <person name="Jani K."/>
            <person name="Pajer P."/>
            <person name="Uhlik O."/>
        </authorList>
    </citation>
    <scope>NUCLEOTIDE SEQUENCE [LARGE SCALE GENOMIC DNA]</scope>
    <source>
        <strain evidence="11">J379</strain>
    </source>
</reference>
<organism evidence="10 11">
    <name type="scientific">Svornostia abyssi</name>
    <dbReference type="NCBI Taxonomy" id="2898438"/>
    <lineage>
        <taxon>Bacteria</taxon>
        <taxon>Bacillati</taxon>
        <taxon>Actinomycetota</taxon>
        <taxon>Thermoleophilia</taxon>
        <taxon>Solirubrobacterales</taxon>
        <taxon>Baekduiaceae</taxon>
        <taxon>Svornostia</taxon>
    </lineage>
</organism>
<feature type="domain" description="PIN" evidence="9">
    <location>
        <begin position="15"/>
        <end position="131"/>
    </location>
</feature>
<evidence type="ECO:0000256" key="7">
    <source>
        <dbReference type="ARBA" id="ARBA00038093"/>
    </source>
</evidence>
<dbReference type="Gene3D" id="3.40.50.1010">
    <property type="entry name" value="5'-nuclease"/>
    <property type="match status" value="1"/>
</dbReference>
<keyword evidence="5 8" id="KW-0378">Hydrolase</keyword>
<keyword evidence="6 8" id="KW-0460">Magnesium</keyword>
<dbReference type="InterPro" id="IPR050556">
    <property type="entry name" value="Type_II_TA_system_RNase"/>
</dbReference>
<keyword evidence="8" id="KW-0800">Toxin</keyword>
<evidence type="ECO:0000256" key="5">
    <source>
        <dbReference type="ARBA" id="ARBA00022801"/>
    </source>
</evidence>
<evidence type="ECO:0000256" key="2">
    <source>
        <dbReference type="ARBA" id="ARBA00022649"/>
    </source>
</evidence>
<feature type="binding site" evidence="8">
    <location>
        <position position="15"/>
    </location>
    <ligand>
        <name>Mg(2+)</name>
        <dbReference type="ChEBI" id="CHEBI:18420"/>
    </ligand>
</feature>
<comment type="cofactor">
    <cofactor evidence="1 8">
        <name>Mg(2+)</name>
        <dbReference type="ChEBI" id="CHEBI:18420"/>
    </cofactor>
</comment>
<comment type="function">
    <text evidence="8">Toxic component of a toxin-antitoxin (TA) system. An RNase.</text>
</comment>
<sequence>MSVQLTDLSTPALADTATWTWVRDRRQPQLAPWFNRQATAGLILVCDVVVLELVRLAPNAQRATAMAETLSAFASVTMPENVWDDARALQLKLAEHGDHRRVPPTDLLIASAALRADVPVLHYDRDYERIASVSALRHQWLVPEGTLA</sequence>
<dbReference type="InterPro" id="IPR002716">
    <property type="entry name" value="PIN_dom"/>
</dbReference>
<dbReference type="RefSeq" id="WP_353863439.1">
    <property type="nucleotide sequence ID" value="NZ_CP088295.1"/>
</dbReference>
<dbReference type="EMBL" id="CP088295">
    <property type="protein sequence ID" value="UUY02917.1"/>
    <property type="molecule type" value="Genomic_DNA"/>
</dbReference>
<feature type="binding site" evidence="8">
    <location>
        <position position="106"/>
    </location>
    <ligand>
        <name>Mg(2+)</name>
        <dbReference type="ChEBI" id="CHEBI:18420"/>
    </ligand>
</feature>
<evidence type="ECO:0000313" key="11">
    <source>
        <dbReference type="Proteomes" id="UP001058860"/>
    </source>
</evidence>
<dbReference type="PANTHER" id="PTHR33653">
    <property type="entry name" value="RIBONUCLEASE VAPC2"/>
    <property type="match status" value="1"/>
</dbReference>
<protein>
    <recommendedName>
        <fullName evidence="8">Ribonuclease VapC</fullName>
        <shortName evidence="8">RNase VapC</shortName>
        <ecNumber evidence="8">3.1.-.-</ecNumber>
    </recommendedName>
    <alternativeName>
        <fullName evidence="8">Toxin VapC</fullName>
    </alternativeName>
</protein>
<dbReference type="EC" id="3.1.-.-" evidence="8"/>
<evidence type="ECO:0000313" key="10">
    <source>
        <dbReference type="EMBL" id="UUY02917.1"/>
    </source>
</evidence>
<keyword evidence="3 8" id="KW-0540">Nuclease</keyword>
<dbReference type="PANTHER" id="PTHR33653:SF1">
    <property type="entry name" value="RIBONUCLEASE VAPC2"/>
    <property type="match status" value="1"/>
</dbReference>
<dbReference type="SUPFAM" id="SSF88723">
    <property type="entry name" value="PIN domain-like"/>
    <property type="match status" value="1"/>
</dbReference>
<keyword evidence="2 8" id="KW-1277">Toxin-antitoxin system</keyword>
<evidence type="ECO:0000256" key="8">
    <source>
        <dbReference type="HAMAP-Rule" id="MF_00265"/>
    </source>
</evidence>
<evidence type="ECO:0000256" key="3">
    <source>
        <dbReference type="ARBA" id="ARBA00022722"/>
    </source>
</evidence>
<accession>A0ABY5PES8</accession>
<comment type="similarity">
    <text evidence="7 8">Belongs to the PINc/VapC protein family.</text>
</comment>
<dbReference type="InterPro" id="IPR022907">
    <property type="entry name" value="VapC_family"/>
</dbReference>
<gene>
    <name evidence="8" type="primary">vapC</name>
    <name evidence="10" type="ORF">LRS13_19855</name>
</gene>
<evidence type="ECO:0000256" key="1">
    <source>
        <dbReference type="ARBA" id="ARBA00001946"/>
    </source>
</evidence>
<evidence type="ECO:0000256" key="4">
    <source>
        <dbReference type="ARBA" id="ARBA00022723"/>
    </source>
</evidence>
<dbReference type="Pfam" id="PF01850">
    <property type="entry name" value="PIN"/>
    <property type="match status" value="1"/>
</dbReference>
<proteinExistence type="inferred from homology"/>
<dbReference type="InterPro" id="IPR029060">
    <property type="entry name" value="PIN-like_dom_sf"/>
</dbReference>
<keyword evidence="4 8" id="KW-0479">Metal-binding</keyword>